<evidence type="ECO:0000256" key="2">
    <source>
        <dbReference type="ARBA" id="ARBA00008102"/>
    </source>
</evidence>
<evidence type="ECO:0000313" key="9">
    <source>
        <dbReference type="Proteomes" id="UP001652583"/>
    </source>
</evidence>
<evidence type="ECO:0000256" key="6">
    <source>
        <dbReference type="ARBA" id="ARBA00093398"/>
    </source>
</evidence>
<organism evidence="9 10">
    <name type="scientific">Acinonyx jubatus</name>
    <name type="common">Cheetah</name>
    <dbReference type="NCBI Taxonomy" id="32536"/>
    <lineage>
        <taxon>Eukaryota</taxon>
        <taxon>Metazoa</taxon>
        <taxon>Chordata</taxon>
        <taxon>Craniata</taxon>
        <taxon>Vertebrata</taxon>
        <taxon>Euteleostomi</taxon>
        <taxon>Mammalia</taxon>
        <taxon>Eutheria</taxon>
        <taxon>Laurasiatheria</taxon>
        <taxon>Carnivora</taxon>
        <taxon>Feliformia</taxon>
        <taxon>Felidae</taxon>
        <taxon>Felinae</taxon>
        <taxon>Acinonyx</taxon>
    </lineage>
</organism>
<comment type="function">
    <text evidence="6">Promotes the release of prenylated target proteins from cellular membranes. Modulates the activity of prenylated or palmitoylated Ras family members by regulating their subcellular location. Required for normal ciliary targeting of farnesylated target proteins, such as INPP5E. Modulates the subcellular location of target proteins by acting as a GTP specific dissociation inhibitor (GDI). Required for RAB28 localization to the cone cell outer segments in the retina. Increases the affinity of ARL3 for GTP by several orders of magnitude. Stabilizes ARL3-GTP by decreasing the nucleotide dissociation rate.</text>
</comment>
<dbReference type="GeneID" id="106980994"/>
<evidence type="ECO:0000256" key="7">
    <source>
        <dbReference type="ARBA" id="ARBA00093553"/>
    </source>
</evidence>
<evidence type="ECO:0000313" key="10">
    <source>
        <dbReference type="RefSeq" id="XP_026912125.1"/>
    </source>
</evidence>
<gene>
    <name evidence="10" type="primary">PDE6D</name>
</gene>
<name>A0A6J1Z750_ACIJB</name>
<dbReference type="FunFam" id="2.70.50.40:FF:000002">
    <property type="entry name" value="Retinal rod rhodopsin-sensitive cGMP 3',5'-cyclic phosphodiesterase subunit delta"/>
    <property type="match status" value="1"/>
</dbReference>
<reference evidence="10" key="2">
    <citation type="submission" date="2025-08" db="UniProtKB">
        <authorList>
            <consortium name="RefSeq"/>
        </authorList>
    </citation>
    <scope>IDENTIFICATION</scope>
    <source>
        <tissue evidence="10">Blood</tissue>
    </source>
</reference>
<dbReference type="InterPro" id="IPR037036">
    <property type="entry name" value="PDED_dom_sf"/>
</dbReference>
<dbReference type="KEGG" id="aju:106980994"/>
<evidence type="ECO:0000256" key="4">
    <source>
        <dbReference type="ARBA" id="ARBA00022535"/>
    </source>
</evidence>
<sequence length="263" mass="29653">MGSVVPRALSWNAGKCSLFRIAQCNLLSSQNLSCQSARRAFHWLRGGHSEARGKEKRSGAGAEGRERPVRVWPLPLLARGLQAGLRLRPRLLGTVYEAPPGQRGRAAGGGRRIMSAKDERAREILRGFKLNWMNLRDAETGKILWQGTEDLSVPGVEHEARVPKKILKCKAVSRELNFSSAEQMEKFRLEQKVYFKGQCLEEWFFEFGFVIPNSTNTWQSLIEAAPESQMMPASVLTGNVIIETKFFDDDLLVSTSRVRLFYV</sequence>
<keyword evidence="4" id="KW-0140">cGMP</keyword>
<dbReference type="SUPFAM" id="SSF81296">
    <property type="entry name" value="E set domains"/>
    <property type="match status" value="1"/>
</dbReference>
<evidence type="ECO:0000256" key="5">
    <source>
        <dbReference type="ARBA" id="ARBA00074030"/>
    </source>
</evidence>
<dbReference type="Gene3D" id="2.70.50.40">
    <property type="entry name" value="GMP phosphodiesterase, delta subunit"/>
    <property type="match status" value="1"/>
</dbReference>
<reference evidence="9" key="1">
    <citation type="submission" date="2025-05" db="UniProtKB">
        <authorList>
            <consortium name="RefSeq"/>
        </authorList>
    </citation>
    <scope>NUCLEOTIDE SEQUENCE [LARGE SCALE GENOMIC DNA]</scope>
</reference>
<dbReference type="InterPro" id="IPR014756">
    <property type="entry name" value="Ig_E-set"/>
</dbReference>
<evidence type="ECO:0000256" key="3">
    <source>
        <dbReference type="ARBA" id="ARBA00022490"/>
    </source>
</evidence>
<dbReference type="CTD" id="5147"/>
<evidence type="ECO:0000259" key="8">
    <source>
        <dbReference type="Pfam" id="PF05351"/>
    </source>
</evidence>
<comment type="subcellular location">
    <subcellularLocation>
        <location evidence="1">Cytoplasm</location>
        <location evidence="1">Cytoskeleton</location>
        <location evidence="1">Cilium basal body</location>
    </subcellularLocation>
</comment>
<dbReference type="InterPro" id="IPR008015">
    <property type="entry name" value="PDED_dom"/>
</dbReference>
<keyword evidence="3" id="KW-0963">Cytoplasm</keyword>
<proteinExistence type="inferred from homology"/>
<dbReference type="GO" id="GO:0005737">
    <property type="term" value="C:cytoplasm"/>
    <property type="evidence" value="ECO:0007669"/>
    <property type="project" value="TreeGrafter"/>
</dbReference>
<keyword evidence="9" id="KW-1185">Reference proteome</keyword>
<dbReference type="AlphaFoldDB" id="A0A6J1Z750"/>
<dbReference type="Pfam" id="PF05351">
    <property type="entry name" value="GMP_PDE_delta"/>
    <property type="match status" value="1"/>
</dbReference>
<feature type="domain" description="GMP phosphodiesterase delta subunit" evidence="8">
    <location>
        <begin position="123"/>
        <end position="262"/>
    </location>
</feature>
<dbReference type="PANTHER" id="PTHR12976">
    <property type="entry name" value="RETINAL ROD RHODOPSIN-SENSITIVE CGMP 3',5'-CYCLIC PHOSPHODIESTERASE DELTA-SUBUNIT"/>
    <property type="match status" value="1"/>
</dbReference>
<evidence type="ECO:0000256" key="1">
    <source>
        <dbReference type="ARBA" id="ARBA00004120"/>
    </source>
</evidence>
<comment type="subunit">
    <text evidence="7">Interacts with the prenylated catalytic subunits of PDE6, an oligomer composed of two catalytic chains (PDE6A and PDE6B) and two inhibitory chains (gamma); has no effect on enzyme activity but promotes the release of the prenylated enzyme from cell membrane. Interacts with prenylated GRK1 and GRK7. Interacts with prenylated INPP5E. Interacts with prenylated Ras family members, including HRAS, KRAS, NRAS, RAP2A, RAP2C and RHEB. Interacts with RAB13 (prenylated form); dissociates RAB13 from membranes. Interacts with RAB28 (prenylated form); the interaction promotes RAB28 delivery to the photoreceptor outer segments. Interacts with RPGR. Interacts with ARL2. Interacts with ARL3; the interaction occurs specifically with the GTP-bound form of ARL3. Interaction with ARL2 and ARL3 promotes release of farnesylated cargo proteins.</text>
</comment>
<protein>
    <recommendedName>
        <fullName evidence="5">Retinal rod rhodopsin-sensitive cGMP 3',5'-cyclic phosphodiesterase subunit delta</fullName>
    </recommendedName>
</protein>
<dbReference type="PANTHER" id="PTHR12976:SF0">
    <property type="entry name" value="RETINAL ROD RHODOPSIN-SENSITIVE CGMP 3',5'-CYCLIC PHOSPHODIESTERASE SUBUNIT DELTA"/>
    <property type="match status" value="1"/>
</dbReference>
<accession>A0A6J1Z750</accession>
<comment type="similarity">
    <text evidence="2">Belongs to the PDE6D/unc-119 family.</text>
</comment>
<dbReference type="Proteomes" id="UP001652583">
    <property type="component" value="Chromosome C1"/>
</dbReference>
<dbReference type="RefSeq" id="XP_026912125.1">
    <property type="nucleotide sequence ID" value="XM_027056324.2"/>
</dbReference>